<comment type="caution">
    <text evidence="2">The sequence shown here is derived from an EMBL/GenBank/DDBJ whole genome shotgun (WGS) entry which is preliminary data.</text>
</comment>
<evidence type="ECO:0000256" key="1">
    <source>
        <dbReference type="SAM" id="Phobius"/>
    </source>
</evidence>
<evidence type="ECO:0000313" key="2">
    <source>
        <dbReference type="EMBL" id="MCX2977031.1"/>
    </source>
</evidence>
<keyword evidence="1" id="KW-1133">Transmembrane helix</keyword>
<reference evidence="2" key="1">
    <citation type="submission" date="2019-02" db="EMBL/GenBank/DDBJ databases">
        <authorList>
            <person name="Li S.-H."/>
        </authorList>
    </citation>
    <scope>NUCLEOTIDE SEQUENCE</scope>
    <source>
        <strain evidence="2">IMCC11814</strain>
    </source>
</reference>
<sequence length="151" mass="17051">MSPMLRFHWLPSLEDTLPPFLIGLLEFALIDLTHPSLAGPWLFVLAMVFTTAVFTSHTISRRARSDPANDYFFSQQDSAAPTDYRESGITIASLVLLGTLLWVFPHAYWLASLALLVTLTGMSYQYLEARRFWLHSIKDASSIENDHSSSE</sequence>
<dbReference type="EMBL" id="SHNO01000001">
    <property type="protein sequence ID" value="MCX2977031.1"/>
    <property type="molecule type" value="Genomic_DNA"/>
</dbReference>
<keyword evidence="3" id="KW-1185">Reference proteome</keyword>
<keyword evidence="1" id="KW-0812">Transmembrane</keyword>
<keyword evidence="1" id="KW-0472">Membrane</keyword>
<proteinExistence type="predicted"/>
<gene>
    <name evidence="2" type="ORF">EYC82_06655</name>
</gene>
<evidence type="ECO:0000313" key="3">
    <source>
        <dbReference type="Proteomes" id="UP001143304"/>
    </source>
</evidence>
<feature type="transmembrane region" description="Helical" evidence="1">
    <location>
        <begin position="37"/>
        <end position="55"/>
    </location>
</feature>
<protein>
    <submittedName>
        <fullName evidence="2">Uncharacterized protein</fullName>
    </submittedName>
</protein>
<name>A0ABT3T448_9GAMM</name>
<dbReference type="Proteomes" id="UP001143304">
    <property type="component" value="Unassembled WGS sequence"/>
</dbReference>
<organism evidence="2 3">
    <name type="scientific">Candidatus Marimicrobium litorale</name>
    <dbReference type="NCBI Taxonomy" id="2518991"/>
    <lineage>
        <taxon>Bacteria</taxon>
        <taxon>Pseudomonadati</taxon>
        <taxon>Pseudomonadota</taxon>
        <taxon>Gammaproteobacteria</taxon>
        <taxon>Cellvibrionales</taxon>
        <taxon>Halieaceae</taxon>
        <taxon>Marimicrobium</taxon>
    </lineage>
</organism>
<accession>A0ABT3T448</accession>